<evidence type="ECO:0000256" key="1">
    <source>
        <dbReference type="ARBA" id="ARBA00023002"/>
    </source>
</evidence>
<evidence type="ECO:0000256" key="2">
    <source>
        <dbReference type="ARBA" id="ARBA00023033"/>
    </source>
</evidence>
<dbReference type="PANTHER" id="PTHR30137:SF8">
    <property type="entry name" value="BLR5498 PROTEIN"/>
    <property type="match status" value="1"/>
</dbReference>
<dbReference type="GO" id="GO:0016705">
    <property type="term" value="F:oxidoreductase activity, acting on paired donors, with incorporation or reduction of molecular oxygen"/>
    <property type="evidence" value="ECO:0007669"/>
    <property type="project" value="InterPro"/>
</dbReference>
<keyword evidence="1" id="KW-0560">Oxidoreductase</keyword>
<evidence type="ECO:0000259" key="3">
    <source>
        <dbReference type="Pfam" id="PF00296"/>
    </source>
</evidence>
<dbReference type="RefSeq" id="WP_066921422.1">
    <property type="nucleotide sequence ID" value="NZ_CP011971.1"/>
</dbReference>
<sequence length="330" mass="36059">MLDTMLMFDMRAPSFGAAPRDLYAAAPEMAAYADEHGISRISVCEHHGAEDGYMPCNLLFLAALAARTKRARLMPNAVILPLHDPVKIAEQIAVIDLLSDGRLDVLVGGGYVPSEFAMFGVSLADRGRLLDEGMEILIRALSGERFVMNGRPIFIRPLPLQKPHPPLLVGGGIKASAVRAARFGAGFFPLKTELFAVYDAECRKLGREPGQKIVLSRAWCMHIVEDPDKGWAELMPHAAHVVSSYARMAAEASNSSSPFESLVDDDAVRRSGMFHVLTPDQCVAFAKKCEARGYTMTVQPLIGGLPPDVGWKSLELFCTKVLPRLKSNRN</sequence>
<dbReference type="STRING" id="465721.ACG33_11770"/>
<evidence type="ECO:0000313" key="4">
    <source>
        <dbReference type="EMBL" id="AMN47762.1"/>
    </source>
</evidence>
<dbReference type="Pfam" id="PF00296">
    <property type="entry name" value="Bac_luciferase"/>
    <property type="match status" value="1"/>
</dbReference>
<name>A0A127FBH3_STEDE</name>
<dbReference type="InterPro" id="IPR036661">
    <property type="entry name" value="Luciferase-like_sf"/>
</dbReference>
<dbReference type="SUPFAM" id="SSF51679">
    <property type="entry name" value="Bacterial luciferase-like"/>
    <property type="match status" value="1"/>
</dbReference>
<dbReference type="Proteomes" id="UP000070250">
    <property type="component" value="Chromosome"/>
</dbReference>
<dbReference type="AlphaFoldDB" id="A0A127FBH3"/>
<dbReference type="PANTHER" id="PTHR30137">
    <property type="entry name" value="LUCIFERASE-LIKE MONOOXYGENASE"/>
    <property type="match status" value="1"/>
</dbReference>
<dbReference type="OrthoDB" id="7903015at2"/>
<dbReference type="EMBL" id="CP011971">
    <property type="protein sequence ID" value="AMN47762.1"/>
    <property type="molecule type" value="Genomic_DNA"/>
</dbReference>
<protein>
    <recommendedName>
        <fullName evidence="3">Luciferase-like domain-containing protein</fullName>
    </recommendedName>
</protein>
<dbReference type="Gene3D" id="3.20.20.30">
    <property type="entry name" value="Luciferase-like domain"/>
    <property type="match status" value="1"/>
</dbReference>
<dbReference type="GO" id="GO:0005829">
    <property type="term" value="C:cytosol"/>
    <property type="evidence" value="ECO:0007669"/>
    <property type="project" value="TreeGrafter"/>
</dbReference>
<dbReference type="KEGG" id="sdf:ACG33_11770"/>
<evidence type="ECO:0000313" key="5">
    <source>
        <dbReference type="Proteomes" id="UP000070250"/>
    </source>
</evidence>
<dbReference type="InterPro" id="IPR011251">
    <property type="entry name" value="Luciferase-like_dom"/>
</dbReference>
<reference evidence="4 5" key="1">
    <citation type="submission" date="2015-06" db="EMBL/GenBank/DDBJ databases">
        <title>A Comprehensive Approach to Explore the Metabolic and Phylogenetic Diversity of Bacterial Steroid Degradation in the Environment: Testosterone as an Example.</title>
        <authorList>
            <person name="Yang F.-C."/>
            <person name="Chen Y.-L."/>
            <person name="Yu C.-P."/>
            <person name="Tang S.-L."/>
            <person name="Wang P.-H."/>
            <person name="Ismail W."/>
            <person name="Wang C.-H."/>
            <person name="Yang C.-Y."/>
            <person name="Chiang Y.-R."/>
        </authorList>
    </citation>
    <scope>NUCLEOTIDE SEQUENCE [LARGE SCALE GENOMIC DNA]</scope>
    <source>
        <strain evidence="4 5">DSM 18526</strain>
    </source>
</reference>
<proteinExistence type="predicted"/>
<dbReference type="InterPro" id="IPR050766">
    <property type="entry name" value="Bact_Lucif_Oxidored"/>
</dbReference>
<keyword evidence="5" id="KW-1185">Reference proteome</keyword>
<keyword evidence="2" id="KW-0503">Monooxygenase</keyword>
<feature type="domain" description="Luciferase-like" evidence="3">
    <location>
        <begin position="21"/>
        <end position="281"/>
    </location>
</feature>
<accession>A0A127FBH3</accession>
<gene>
    <name evidence="4" type="ORF">ACG33_11770</name>
</gene>
<organism evidence="4 5">
    <name type="scientific">Steroidobacter denitrificans</name>
    <dbReference type="NCBI Taxonomy" id="465721"/>
    <lineage>
        <taxon>Bacteria</taxon>
        <taxon>Pseudomonadati</taxon>
        <taxon>Pseudomonadota</taxon>
        <taxon>Gammaproteobacteria</taxon>
        <taxon>Steroidobacterales</taxon>
        <taxon>Steroidobacteraceae</taxon>
        <taxon>Steroidobacter</taxon>
    </lineage>
</organism>
<dbReference type="GO" id="GO:0004497">
    <property type="term" value="F:monooxygenase activity"/>
    <property type="evidence" value="ECO:0007669"/>
    <property type="project" value="UniProtKB-KW"/>
</dbReference>